<dbReference type="EMBL" id="CADCVQ010000084">
    <property type="protein sequence ID" value="CAA9502268.1"/>
    <property type="molecule type" value="Genomic_DNA"/>
</dbReference>
<protein>
    <submittedName>
        <fullName evidence="1">Uncharacterized protein</fullName>
    </submittedName>
</protein>
<dbReference type="AlphaFoldDB" id="A0A6J4SQG0"/>
<proteinExistence type="predicted"/>
<name>A0A6J4SQG0_9ACTN</name>
<gene>
    <name evidence="1" type="ORF">AVDCRST_MAG67-2025</name>
</gene>
<reference evidence="1" key="1">
    <citation type="submission" date="2020-02" db="EMBL/GenBank/DDBJ databases">
        <authorList>
            <person name="Meier V. D."/>
        </authorList>
    </citation>
    <scope>NUCLEOTIDE SEQUENCE</scope>
    <source>
        <strain evidence="1">AVDCRST_MAG67</strain>
    </source>
</reference>
<sequence length="86" mass="9700">MARPAQTIDEQDLERALLRKSVDTLADRRDLCADCNRTPLIGESLHRYAGGVTVCELCSPLRRGEPVESERVRHSEFGLTVRVHRA</sequence>
<organism evidence="1">
    <name type="scientific">uncultured Solirubrobacteraceae bacterium</name>
    <dbReference type="NCBI Taxonomy" id="1162706"/>
    <lineage>
        <taxon>Bacteria</taxon>
        <taxon>Bacillati</taxon>
        <taxon>Actinomycetota</taxon>
        <taxon>Thermoleophilia</taxon>
        <taxon>Solirubrobacterales</taxon>
        <taxon>Solirubrobacteraceae</taxon>
        <taxon>environmental samples</taxon>
    </lineage>
</organism>
<accession>A0A6J4SQG0</accession>
<evidence type="ECO:0000313" key="1">
    <source>
        <dbReference type="EMBL" id="CAA9502268.1"/>
    </source>
</evidence>